<dbReference type="AlphaFoldDB" id="A0A9N9DA89"/>
<dbReference type="PANTHER" id="PTHR42933:SF3">
    <property type="entry name" value="TYPE I RESTRICTION ENZYME MJAVIII METHYLASE SUBUNIT"/>
    <property type="match status" value="1"/>
</dbReference>
<dbReference type="GO" id="GO:0009307">
    <property type="term" value="P:DNA restriction-modification system"/>
    <property type="evidence" value="ECO:0007669"/>
    <property type="project" value="UniProtKB-KW"/>
</dbReference>
<name>A0A9N9DA89_9GLOM</name>
<sequence length="181" mass="20851">MANGTLSGLNKKAASIRQRLVENNLVDAIITLPSNLFYSTQIAPCLWILRKGRENNGILMIDISSDEFGEKVSSSERRLTEKEIKNVSRIYQEFHQKGSIEKSTIIPARVVFPTEIREKNYILVPTRYLSQNEIELTPEEIDKKLLETTSELEDLITEQDKYHQELKKLLADIKKEIESDE</sequence>
<dbReference type="Pfam" id="PF02384">
    <property type="entry name" value="N6_Mtase"/>
    <property type="match status" value="1"/>
</dbReference>
<protein>
    <recommendedName>
        <fullName evidence="1">site-specific DNA-methyltransferase (adenine-specific)</fullName>
        <ecNumber evidence="1">2.1.1.72</ecNumber>
    </recommendedName>
</protein>
<keyword evidence="5" id="KW-0680">Restriction system</keyword>
<evidence type="ECO:0000256" key="2">
    <source>
        <dbReference type="ARBA" id="ARBA00022603"/>
    </source>
</evidence>
<evidence type="ECO:0000256" key="5">
    <source>
        <dbReference type="ARBA" id="ARBA00022747"/>
    </source>
</evidence>
<dbReference type="OrthoDB" id="5568149at2759"/>
<dbReference type="GO" id="GO:0003677">
    <property type="term" value="F:DNA binding"/>
    <property type="evidence" value="ECO:0007669"/>
    <property type="project" value="InterPro"/>
</dbReference>
<gene>
    <name evidence="8" type="ORF">ALEPTO_LOCUS9461</name>
</gene>
<organism evidence="8 9">
    <name type="scientific">Ambispora leptoticha</name>
    <dbReference type="NCBI Taxonomy" id="144679"/>
    <lineage>
        <taxon>Eukaryota</taxon>
        <taxon>Fungi</taxon>
        <taxon>Fungi incertae sedis</taxon>
        <taxon>Mucoromycota</taxon>
        <taxon>Glomeromycotina</taxon>
        <taxon>Glomeromycetes</taxon>
        <taxon>Archaeosporales</taxon>
        <taxon>Ambisporaceae</taxon>
        <taxon>Ambispora</taxon>
    </lineage>
</organism>
<keyword evidence="9" id="KW-1185">Reference proteome</keyword>
<proteinExistence type="predicted"/>
<dbReference type="PANTHER" id="PTHR42933">
    <property type="entry name" value="SLR6095 PROTEIN"/>
    <property type="match status" value="1"/>
</dbReference>
<keyword evidence="2" id="KW-0489">Methyltransferase</keyword>
<evidence type="ECO:0000256" key="1">
    <source>
        <dbReference type="ARBA" id="ARBA00011900"/>
    </source>
</evidence>
<evidence type="ECO:0000256" key="6">
    <source>
        <dbReference type="ARBA" id="ARBA00047942"/>
    </source>
</evidence>
<dbReference type="InterPro" id="IPR029063">
    <property type="entry name" value="SAM-dependent_MTases_sf"/>
</dbReference>
<comment type="caution">
    <text evidence="8">The sequence shown here is derived from an EMBL/GenBank/DDBJ whole genome shotgun (WGS) entry which is preliminary data.</text>
</comment>
<dbReference type="GO" id="GO:0032259">
    <property type="term" value="P:methylation"/>
    <property type="evidence" value="ECO:0007669"/>
    <property type="project" value="UniProtKB-KW"/>
</dbReference>
<evidence type="ECO:0000313" key="9">
    <source>
        <dbReference type="Proteomes" id="UP000789508"/>
    </source>
</evidence>
<keyword evidence="3" id="KW-0808">Transferase</keyword>
<dbReference type="GO" id="GO:0009007">
    <property type="term" value="F:site-specific DNA-methyltransferase (adenine-specific) activity"/>
    <property type="evidence" value="ECO:0007669"/>
    <property type="project" value="UniProtKB-EC"/>
</dbReference>
<dbReference type="Proteomes" id="UP000789508">
    <property type="component" value="Unassembled WGS sequence"/>
</dbReference>
<dbReference type="EC" id="2.1.1.72" evidence="1"/>
<reference evidence="8" key="1">
    <citation type="submission" date="2021-06" db="EMBL/GenBank/DDBJ databases">
        <authorList>
            <person name="Kallberg Y."/>
            <person name="Tangrot J."/>
            <person name="Rosling A."/>
        </authorList>
    </citation>
    <scope>NUCLEOTIDE SEQUENCE</scope>
    <source>
        <strain evidence="8">FL130A</strain>
    </source>
</reference>
<comment type="catalytic activity">
    <reaction evidence="6">
        <text>a 2'-deoxyadenosine in DNA + S-adenosyl-L-methionine = an N(6)-methyl-2'-deoxyadenosine in DNA + S-adenosyl-L-homocysteine + H(+)</text>
        <dbReference type="Rhea" id="RHEA:15197"/>
        <dbReference type="Rhea" id="RHEA-COMP:12418"/>
        <dbReference type="Rhea" id="RHEA-COMP:12419"/>
        <dbReference type="ChEBI" id="CHEBI:15378"/>
        <dbReference type="ChEBI" id="CHEBI:57856"/>
        <dbReference type="ChEBI" id="CHEBI:59789"/>
        <dbReference type="ChEBI" id="CHEBI:90615"/>
        <dbReference type="ChEBI" id="CHEBI:90616"/>
        <dbReference type="EC" id="2.1.1.72"/>
    </reaction>
</comment>
<accession>A0A9N9DA89</accession>
<dbReference type="InterPro" id="IPR051537">
    <property type="entry name" value="DNA_Adenine_Mtase"/>
</dbReference>
<keyword evidence="4" id="KW-0949">S-adenosyl-L-methionine</keyword>
<evidence type="ECO:0000256" key="4">
    <source>
        <dbReference type="ARBA" id="ARBA00022691"/>
    </source>
</evidence>
<dbReference type="EMBL" id="CAJVPS010007334">
    <property type="protein sequence ID" value="CAG8633812.1"/>
    <property type="molecule type" value="Genomic_DNA"/>
</dbReference>
<evidence type="ECO:0000313" key="8">
    <source>
        <dbReference type="EMBL" id="CAG8633812.1"/>
    </source>
</evidence>
<dbReference type="GO" id="GO:0008170">
    <property type="term" value="F:N-methyltransferase activity"/>
    <property type="evidence" value="ECO:0007669"/>
    <property type="project" value="InterPro"/>
</dbReference>
<dbReference type="InterPro" id="IPR003356">
    <property type="entry name" value="DNA_methylase_A-5"/>
</dbReference>
<evidence type="ECO:0000259" key="7">
    <source>
        <dbReference type="Pfam" id="PF02384"/>
    </source>
</evidence>
<evidence type="ECO:0000256" key="3">
    <source>
        <dbReference type="ARBA" id="ARBA00022679"/>
    </source>
</evidence>
<feature type="domain" description="DNA methylase adenine-specific" evidence="7">
    <location>
        <begin position="1"/>
        <end position="135"/>
    </location>
</feature>
<dbReference type="Gene3D" id="3.40.50.150">
    <property type="entry name" value="Vaccinia Virus protein VP39"/>
    <property type="match status" value="1"/>
</dbReference>
<dbReference type="SUPFAM" id="SSF53335">
    <property type="entry name" value="S-adenosyl-L-methionine-dependent methyltransferases"/>
    <property type="match status" value="1"/>
</dbReference>